<dbReference type="OrthoDB" id="198652at2759"/>
<dbReference type="SUPFAM" id="SSF47823">
    <property type="entry name" value="lambda integrase-like, N-terminal domain"/>
    <property type="match status" value="1"/>
</dbReference>
<keyword evidence="3" id="KW-1185">Reference proteome</keyword>
<organism evidence="2 3">
    <name type="scientific">Fistulina hepatica ATCC 64428</name>
    <dbReference type="NCBI Taxonomy" id="1128425"/>
    <lineage>
        <taxon>Eukaryota</taxon>
        <taxon>Fungi</taxon>
        <taxon>Dikarya</taxon>
        <taxon>Basidiomycota</taxon>
        <taxon>Agaricomycotina</taxon>
        <taxon>Agaricomycetes</taxon>
        <taxon>Agaricomycetidae</taxon>
        <taxon>Agaricales</taxon>
        <taxon>Fistulinaceae</taxon>
        <taxon>Fistulina</taxon>
    </lineage>
</organism>
<dbReference type="PANTHER" id="PTHR33050">
    <property type="entry name" value="REVERSE TRANSCRIPTASE DOMAIN-CONTAINING PROTEIN"/>
    <property type="match status" value="1"/>
</dbReference>
<evidence type="ECO:0000313" key="3">
    <source>
        <dbReference type="Proteomes" id="UP000054144"/>
    </source>
</evidence>
<keyword evidence="1" id="KW-0238">DNA-binding</keyword>
<dbReference type="AlphaFoldDB" id="A0A0D7AJ98"/>
<evidence type="ECO:0008006" key="4">
    <source>
        <dbReference type="Google" id="ProtNLM"/>
    </source>
</evidence>
<protein>
    <recommendedName>
        <fullName evidence="4">Reverse transcriptase domain-containing protein</fullName>
    </recommendedName>
</protein>
<dbReference type="PANTHER" id="PTHR33050:SF7">
    <property type="entry name" value="RIBONUCLEASE H"/>
    <property type="match status" value="1"/>
</dbReference>
<accession>A0A0D7AJ98</accession>
<reference evidence="2 3" key="1">
    <citation type="journal article" date="2015" name="Fungal Genet. Biol.">
        <title>Evolution of novel wood decay mechanisms in Agaricales revealed by the genome sequences of Fistulina hepatica and Cylindrobasidium torrendii.</title>
        <authorList>
            <person name="Floudas D."/>
            <person name="Held B.W."/>
            <person name="Riley R."/>
            <person name="Nagy L.G."/>
            <person name="Koehler G."/>
            <person name="Ransdell A.S."/>
            <person name="Younus H."/>
            <person name="Chow J."/>
            <person name="Chiniquy J."/>
            <person name="Lipzen A."/>
            <person name="Tritt A."/>
            <person name="Sun H."/>
            <person name="Haridas S."/>
            <person name="LaButti K."/>
            <person name="Ohm R.A."/>
            <person name="Kues U."/>
            <person name="Blanchette R.A."/>
            <person name="Grigoriev I.V."/>
            <person name="Minto R.E."/>
            <person name="Hibbett D.S."/>
        </authorList>
    </citation>
    <scope>NUCLEOTIDE SEQUENCE [LARGE SCALE GENOMIC DNA]</scope>
    <source>
        <strain evidence="2 3">ATCC 64428</strain>
    </source>
</reference>
<evidence type="ECO:0000256" key="1">
    <source>
        <dbReference type="ARBA" id="ARBA00023125"/>
    </source>
</evidence>
<dbReference type="InterPro" id="IPR052055">
    <property type="entry name" value="Hepadnavirus_pol/RT"/>
</dbReference>
<dbReference type="Gene3D" id="1.10.150.130">
    <property type="match status" value="1"/>
</dbReference>
<proteinExistence type="predicted"/>
<dbReference type="GO" id="GO:0003677">
    <property type="term" value="F:DNA binding"/>
    <property type="evidence" value="ECO:0007669"/>
    <property type="project" value="UniProtKB-KW"/>
</dbReference>
<sequence>MSGAGARITSILCNVEILETVNVDLKRAKTNLLLSLDVPQFPESQWTKLLSGGTADFDQVLSGLYASADVERTTERVGGLEFSFVSTAPTKWVTTFGDWTTAFDSFAEALTFIFPHRGTELRQYATHVKSFFKARPASEHSGVIAYDSAVRTRVGQRRNILHMDFVEFQDLQVRFIFSPAQSASALPLRSESRQEGMWRKVNLVWSDSSSDDVPPTKESLAEASINMKPVPVPPANELSNRAALDTIANFPNLFSIVTPVDVDRFECLLNDHPNRPLVCSVCHSLCEGFGPGHLPPTVNIPTLTTTQKAIVPLQIPLISLSCANNIFSRAFDHSAGRFSLNSMIPKTERTVHLDGLQQLGEALISAREQHPGRPLVIWKSDVSHAYRVLPMHLLWQIKQTVVLDNQRHVDKDNDFGGGGSGRMWSVFFALVLWIATFIKFILDLFAYVDDSFSWDFADNLVWYEPYQAMYPAKQATLLRLWDDLGVPHERKKQEWGTSLTIIGFLVDTDQMSITMPDQNCLDLIAALRAFAVPKHRRPLVEFQWLAGWVNWALNVYTLLRPGLNTLYAKIRNKHHPLQALWVSKALCSELIWIADHLATSTGVYLLESRCWDPTVADVVLFTDACPSGLAFYSPAASLGFQCHTDDVCLPRGITQDGIFYLEALAVVSAIVHTLSAPPYPRRLVVWTDNTNTVDMFNSLHALPPYNPLLITVVDLLLGTDCQLRVLHSPALNVEGCTAMNLENPRVRQPPRAPWTKSRLEFEHAVAISASIDPSSALTYSSALQSYITFCRMHQLPIEPTADTLSFYVVFMSHHIKPASVNSYLSGIASQLKPFYPGVRNARSSNIVRCTLNGCLKLYSSPTQCKRLLHHSELLCIATRFTTSDVFDNVLWWSVLLTGFYGLLRLGELVMPDNPQIRDD</sequence>
<gene>
    <name evidence="2" type="ORF">FISHEDRAFT_70427</name>
</gene>
<name>A0A0D7AJ98_9AGAR</name>
<dbReference type="InterPro" id="IPR010998">
    <property type="entry name" value="Integrase_recombinase_N"/>
</dbReference>
<dbReference type="Proteomes" id="UP000054144">
    <property type="component" value="Unassembled WGS sequence"/>
</dbReference>
<dbReference type="EMBL" id="KN881647">
    <property type="protein sequence ID" value="KIY51935.1"/>
    <property type="molecule type" value="Genomic_DNA"/>
</dbReference>
<evidence type="ECO:0000313" key="2">
    <source>
        <dbReference type="EMBL" id="KIY51935.1"/>
    </source>
</evidence>